<comment type="caution">
    <text evidence="2">The sequence shown here is derived from an EMBL/GenBank/DDBJ whole genome shotgun (WGS) entry which is preliminary data.</text>
</comment>
<organism evidence="2 3">
    <name type="scientific">Pseudocercospora musae</name>
    <dbReference type="NCBI Taxonomy" id="113226"/>
    <lineage>
        <taxon>Eukaryota</taxon>
        <taxon>Fungi</taxon>
        <taxon>Dikarya</taxon>
        <taxon>Ascomycota</taxon>
        <taxon>Pezizomycotina</taxon>
        <taxon>Dothideomycetes</taxon>
        <taxon>Dothideomycetidae</taxon>
        <taxon>Mycosphaerellales</taxon>
        <taxon>Mycosphaerellaceae</taxon>
        <taxon>Pseudocercospora</taxon>
    </lineage>
</organism>
<accession>A0A139GYB9</accession>
<protein>
    <recommendedName>
        <fullName evidence="4">WAP domain-containing protein</fullName>
    </recommendedName>
</protein>
<dbReference type="Proteomes" id="UP000073492">
    <property type="component" value="Unassembled WGS sequence"/>
</dbReference>
<evidence type="ECO:0000313" key="3">
    <source>
        <dbReference type="Proteomes" id="UP000073492"/>
    </source>
</evidence>
<dbReference type="AlphaFoldDB" id="A0A139GYB9"/>
<proteinExistence type="predicted"/>
<sequence>MKCASAVAAWFVFISQVAGLPSRRISPRFSIRGEPQFECYVITCDPFGDGNEQCTQWEGCSSGCSETSSTCLD</sequence>
<keyword evidence="3" id="KW-1185">Reference proteome</keyword>
<evidence type="ECO:0000256" key="1">
    <source>
        <dbReference type="SAM" id="SignalP"/>
    </source>
</evidence>
<dbReference type="EMBL" id="LFZO01000909">
    <property type="protein sequence ID" value="KXS95159.1"/>
    <property type="molecule type" value="Genomic_DNA"/>
</dbReference>
<feature type="chain" id="PRO_5007296916" description="WAP domain-containing protein" evidence="1">
    <location>
        <begin position="20"/>
        <end position="73"/>
    </location>
</feature>
<feature type="signal peptide" evidence="1">
    <location>
        <begin position="1"/>
        <end position="19"/>
    </location>
</feature>
<gene>
    <name evidence="2" type="ORF">AC579_404</name>
</gene>
<evidence type="ECO:0000313" key="2">
    <source>
        <dbReference type="EMBL" id="KXS95159.1"/>
    </source>
</evidence>
<reference evidence="2 3" key="1">
    <citation type="submission" date="2015-07" db="EMBL/GenBank/DDBJ databases">
        <title>Comparative genomics of the Sigatoka disease complex on banana suggests a link between parallel evolutionary changes in Pseudocercospora fijiensis and Pseudocercospora eumusae and increased virulence on the banana host.</title>
        <authorList>
            <person name="Chang T.-C."/>
            <person name="Salvucci A."/>
            <person name="Crous P.W."/>
            <person name="Stergiopoulos I."/>
        </authorList>
    </citation>
    <scope>NUCLEOTIDE SEQUENCE [LARGE SCALE GENOMIC DNA]</scope>
    <source>
        <strain evidence="2 3">CBS 116634</strain>
    </source>
</reference>
<name>A0A139GYB9_9PEZI</name>
<keyword evidence="1" id="KW-0732">Signal</keyword>
<evidence type="ECO:0008006" key="4">
    <source>
        <dbReference type="Google" id="ProtNLM"/>
    </source>
</evidence>